<feature type="transmembrane region" description="Helical" evidence="10">
    <location>
        <begin position="263"/>
        <end position="286"/>
    </location>
</feature>
<dbReference type="PROSITE" id="PS50893">
    <property type="entry name" value="ABC_TRANSPORTER_2"/>
    <property type="match status" value="1"/>
</dbReference>
<keyword evidence="2" id="KW-0813">Transport</keyword>
<dbReference type="PANTHER" id="PTHR43394:SF1">
    <property type="entry name" value="ATP-BINDING CASSETTE SUB-FAMILY B MEMBER 10, MITOCHONDRIAL"/>
    <property type="match status" value="1"/>
</dbReference>
<dbReference type="GO" id="GO:0005886">
    <property type="term" value="C:plasma membrane"/>
    <property type="evidence" value="ECO:0007669"/>
    <property type="project" value="UniProtKB-SubCell"/>
</dbReference>
<dbReference type="Gene3D" id="1.20.1560.10">
    <property type="entry name" value="ABC transporter type 1, transmembrane domain"/>
    <property type="match status" value="1"/>
</dbReference>
<dbReference type="InterPro" id="IPR017871">
    <property type="entry name" value="ABC_transporter-like_CS"/>
</dbReference>
<evidence type="ECO:0000259" key="11">
    <source>
        <dbReference type="PROSITE" id="PS50893"/>
    </source>
</evidence>
<evidence type="ECO:0000256" key="7">
    <source>
        <dbReference type="ARBA" id="ARBA00022989"/>
    </source>
</evidence>
<evidence type="ECO:0000256" key="3">
    <source>
        <dbReference type="ARBA" id="ARBA00022475"/>
    </source>
</evidence>
<dbReference type="AlphaFoldDB" id="A0A7W9FBN2"/>
<keyword evidence="6 13" id="KW-0067">ATP-binding</keyword>
<dbReference type="PROSITE" id="PS00211">
    <property type="entry name" value="ABC_TRANSPORTER_1"/>
    <property type="match status" value="1"/>
</dbReference>
<feature type="transmembrane region" description="Helical" evidence="10">
    <location>
        <begin position="150"/>
        <end position="171"/>
    </location>
</feature>
<dbReference type="InterPro" id="IPR036640">
    <property type="entry name" value="ABC1_TM_sf"/>
</dbReference>
<dbReference type="SUPFAM" id="SSF90123">
    <property type="entry name" value="ABC transporter transmembrane region"/>
    <property type="match status" value="1"/>
</dbReference>
<dbReference type="InterPro" id="IPR003439">
    <property type="entry name" value="ABC_transporter-like_ATP-bd"/>
</dbReference>
<feature type="domain" description="ABC transmembrane type-1" evidence="12">
    <location>
        <begin position="35"/>
        <end position="322"/>
    </location>
</feature>
<dbReference type="InterPro" id="IPR003593">
    <property type="entry name" value="AAA+_ATPase"/>
</dbReference>
<evidence type="ECO:0000256" key="6">
    <source>
        <dbReference type="ARBA" id="ARBA00022840"/>
    </source>
</evidence>
<dbReference type="SMART" id="SM00382">
    <property type="entry name" value="AAA"/>
    <property type="match status" value="1"/>
</dbReference>
<dbReference type="Gene3D" id="3.40.50.300">
    <property type="entry name" value="P-loop containing nucleotide triphosphate hydrolases"/>
    <property type="match status" value="1"/>
</dbReference>
<sequence>MSSSSSSSTPSSALSTPAALWRLAPFVRPVVWRFVGGAASALVAAVIALMIPIVLEQIVQGPIQDGATQSGAVGLIILGALVVLALGLGEALMVWLRRWFILKPSTEIEYRMRTQLYARLQTLPVAFHDRWQSGQLLSRMMQDIGLIRRWLAFGLILLVVNLLTIIIGTVLLFRWHWLLGTIFILTAIPLWVTGYRFEKRYGRLARQSQDQAGDLATSVEESVHGIRVLKAFGRGKHALRRFSSQAENLRETELSKARAVGTIWFWLDLMPQIAFGLSLMTGIWLISQGAIALPELFAFFAMATVLRWPIESIGFLFSFMLDARTATDRVFDIFSETNSITDPEQPVRIAEPRGELAFEGAHFRYQDAGAAERDLLDGIDLVLRPGETMALVGLTGSGKTTLTTLPARLYDVTGGRVTLDGVDVRDLSLEELRRHIAMAFEDATLFSASVRENVLLGRAELDVHSDEAERVLREALDVAQAGFVDTLPDGVETVIGEEGLSLSGGQRQRLALARAVAAKPRVLVLDDPLSALDVDTEALVEEALRHVLADTTAMIVAHRPSTVALADRVALLERGRITAVGTHSELLRTSAHYRHVISSLEAEEAARTGAIPIITDDDLAAAEEAAGVAASAPPHAAESHDTDTHDIEKEVQS</sequence>
<keyword evidence="7 10" id="KW-1133">Transmembrane helix</keyword>
<dbReference type="GO" id="GO:0005524">
    <property type="term" value="F:ATP binding"/>
    <property type="evidence" value="ECO:0007669"/>
    <property type="project" value="UniProtKB-KW"/>
</dbReference>
<evidence type="ECO:0000256" key="8">
    <source>
        <dbReference type="ARBA" id="ARBA00023136"/>
    </source>
</evidence>
<evidence type="ECO:0000256" key="4">
    <source>
        <dbReference type="ARBA" id="ARBA00022692"/>
    </source>
</evidence>
<evidence type="ECO:0000256" key="5">
    <source>
        <dbReference type="ARBA" id="ARBA00022741"/>
    </source>
</evidence>
<keyword evidence="5" id="KW-0547">Nucleotide-binding</keyword>
<dbReference type="InterPro" id="IPR039421">
    <property type="entry name" value="Type_1_exporter"/>
</dbReference>
<keyword evidence="8 10" id="KW-0472">Membrane</keyword>
<evidence type="ECO:0000256" key="2">
    <source>
        <dbReference type="ARBA" id="ARBA00022448"/>
    </source>
</evidence>
<dbReference type="InterPro" id="IPR011527">
    <property type="entry name" value="ABC1_TM_dom"/>
</dbReference>
<feature type="transmembrane region" description="Helical" evidence="10">
    <location>
        <begin position="75"/>
        <end position="96"/>
    </location>
</feature>
<dbReference type="EMBL" id="JACHMU010000001">
    <property type="protein sequence ID" value="MBB5743501.1"/>
    <property type="molecule type" value="Genomic_DNA"/>
</dbReference>
<feature type="region of interest" description="Disordered" evidence="9">
    <location>
        <begin position="624"/>
        <end position="653"/>
    </location>
</feature>
<dbReference type="PROSITE" id="PS50929">
    <property type="entry name" value="ABC_TM1F"/>
    <property type="match status" value="1"/>
</dbReference>
<evidence type="ECO:0000313" key="13">
    <source>
        <dbReference type="EMBL" id="MBB5743501.1"/>
    </source>
</evidence>
<dbReference type="Pfam" id="PF00005">
    <property type="entry name" value="ABC_tran"/>
    <property type="match status" value="1"/>
</dbReference>
<feature type="transmembrane region" description="Helical" evidence="10">
    <location>
        <begin position="30"/>
        <end position="55"/>
    </location>
</feature>
<dbReference type="CDD" id="cd18543">
    <property type="entry name" value="ABC_6TM_Rv0194_D1_like"/>
    <property type="match status" value="1"/>
</dbReference>
<dbReference type="RefSeq" id="WP_184283410.1">
    <property type="nucleotide sequence ID" value="NZ_BAAAPG010000001.1"/>
</dbReference>
<evidence type="ECO:0000313" key="14">
    <source>
        <dbReference type="Proteomes" id="UP000517712"/>
    </source>
</evidence>
<proteinExistence type="predicted"/>
<organism evidence="13 14">
    <name type="scientific">Microbacterium ginsengiterrae</name>
    <dbReference type="NCBI Taxonomy" id="546115"/>
    <lineage>
        <taxon>Bacteria</taxon>
        <taxon>Bacillati</taxon>
        <taxon>Actinomycetota</taxon>
        <taxon>Actinomycetes</taxon>
        <taxon>Micrococcales</taxon>
        <taxon>Microbacteriaceae</taxon>
        <taxon>Microbacterium</taxon>
    </lineage>
</organism>
<dbReference type="GO" id="GO:0015421">
    <property type="term" value="F:ABC-type oligopeptide transporter activity"/>
    <property type="evidence" value="ECO:0007669"/>
    <property type="project" value="TreeGrafter"/>
</dbReference>
<evidence type="ECO:0000259" key="12">
    <source>
        <dbReference type="PROSITE" id="PS50929"/>
    </source>
</evidence>
<feature type="transmembrane region" description="Helical" evidence="10">
    <location>
        <begin position="177"/>
        <end position="197"/>
    </location>
</feature>
<comment type="subcellular location">
    <subcellularLocation>
        <location evidence="1">Cell membrane</location>
        <topology evidence="1">Multi-pass membrane protein</topology>
    </subcellularLocation>
</comment>
<evidence type="ECO:0000256" key="9">
    <source>
        <dbReference type="SAM" id="MobiDB-lite"/>
    </source>
</evidence>
<dbReference type="Pfam" id="PF00664">
    <property type="entry name" value="ABC_membrane"/>
    <property type="match status" value="1"/>
</dbReference>
<accession>A0A7W9FBN2</accession>
<feature type="compositionally biased region" description="Low complexity" evidence="9">
    <location>
        <begin position="624"/>
        <end position="636"/>
    </location>
</feature>
<keyword evidence="14" id="KW-1185">Reference proteome</keyword>
<dbReference type="Proteomes" id="UP000517712">
    <property type="component" value="Unassembled WGS sequence"/>
</dbReference>
<dbReference type="PANTHER" id="PTHR43394">
    <property type="entry name" value="ATP-DEPENDENT PERMEASE MDL1, MITOCHONDRIAL"/>
    <property type="match status" value="1"/>
</dbReference>
<reference evidence="13 14" key="1">
    <citation type="submission" date="2020-08" db="EMBL/GenBank/DDBJ databases">
        <title>Sequencing the genomes of 1000 actinobacteria strains.</title>
        <authorList>
            <person name="Klenk H.-P."/>
        </authorList>
    </citation>
    <scope>NUCLEOTIDE SEQUENCE [LARGE SCALE GENOMIC DNA]</scope>
    <source>
        <strain evidence="13 14">DSM 24823</strain>
    </source>
</reference>
<evidence type="ECO:0000256" key="1">
    <source>
        <dbReference type="ARBA" id="ARBA00004651"/>
    </source>
</evidence>
<keyword evidence="3" id="KW-1003">Cell membrane</keyword>
<dbReference type="FunFam" id="3.40.50.300:FF:000854">
    <property type="entry name" value="Multidrug ABC transporter ATP-binding protein"/>
    <property type="match status" value="1"/>
</dbReference>
<comment type="caution">
    <text evidence="13">The sequence shown here is derived from an EMBL/GenBank/DDBJ whole genome shotgun (WGS) entry which is preliminary data.</text>
</comment>
<name>A0A7W9FBN2_9MICO</name>
<dbReference type="GO" id="GO:0016887">
    <property type="term" value="F:ATP hydrolysis activity"/>
    <property type="evidence" value="ECO:0007669"/>
    <property type="project" value="InterPro"/>
</dbReference>
<gene>
    <name evidence="13" type="ORF">HD600_001998</name>
</gene>
<feature type="domain" description="ABC transporter" evidence="11">
    <location>
        <begin position="356"/>
        <end position="599"/>
    </location>
</feature>
<feature type="compositionally biased region" description="Basic and acidic residues" evidence="9">
    <location>
        <begin position="637"/>
        <end position="653"/>
    </location>
</feature>
<protein>
    <submittedName>
        <fullName evidence="13">ATP-binding cassette subfamily B protein</fullName>
    </submittedName>
</protein>
<keyword evidence="4 10" id="KW-0812">Transmembrane</keyword>
<dbReference type="SUPFAM" id="SSF52540">
    <property type="entry name" value="P-loop containing nucleoside triphosphate hydrolases"/>
    <property type="match status" value="1"/>
</dbReference>
<dbReference type="InterPro" id="IPR027417">
    <property type="entry name" value="P-loop_NTPase"/>
</dbReference>
<evidence type="ECO:0000256" key="10">
    <source>
        <dbReference type="SAM" id="Phobius"/>
    </source>
</evidence>
<feature type="transmembrane region" description="Helical" evidence="10">
    <location>
        <begin position="298"/>
        <end position="321"/>
    </location>
</feature>